<dbReference type="Gene3D" id="6.10.340.10">
    <property type="match status" value="1"/>
</dbReference>
<organism evidence="19 20">
    <name type="scientific">Halopseudomonas salegens</name>
    <dbReference type="NCBI Taxonomy" id="1434072"/>
    <lineage>
        <taxon>Bacteria</taxon>
        <taxon>Pseudomonadati</taxon>
        <taxon>Pseudomonadota</taxon>
        <taxon>Gammaproteobacteria</taxon>
        <taxon>Pseudomonadales</taxon>
        <taxon>Pseudomonadaceae</taxon>
        <taxon>Halopseudomonas</taxon>
    </lineage>
</organism>
<evidence type="ECO:0000256" key="16">
    <source>
        <dbReference type="SAM" id="Phobius"/>
    </source>
</evidence>
<keyword evidence="7 16" id="KW-0812">Transmembrane</keyword>
<evidence type="ECO:0000256" key="15">
    <source>
        <dbReference type="SAM" id="Coils"/>
    </source>
</evidence>
<dbReference type="PIRSF" id="PIRSF003167">
    <property type="entry name" value="STHK_NarX/NarQ"/>
    <property type="match status" value="1"/>
</dbReference>
<evidence type="ECO:0000256" key="11">
    <source>
        <dbReference type="ARBA" id="ARBA00022989"/>
    </source>
</evidence>
<dbReference type="EC" id="2.7.13.3" evidence="14"/>
<gene>
    <name evidence="19" type="ORF">SAMN05216210_1348</name>
</gene>
<dbReference type="Proteomes" id="UP000243924">
    <property type="component" value="Chromosome I"/>
</dbReference>
<dbReference type="GO" id="GO:0046983">
    <property type="term" value="F:protein dimerization activity"/>
    <property type="evidence" value="ECO:0007669"/>
    <property type="project" value="UniProtKB-UniRule"/>
</dbReference>
<dbReference type="Pfam" id="PF02518">
    <property type="entry name" value="HATPase_c"/>
    <property type="match status" value="1"/>
</dbReference>
<dbReference type="Pfam" id="PF07730">
    <property type="entry name" value="HisKA_3"/>
    <property type="match status" value="1"/>
</dbReference>
<dbReference type="STRING" id="1434072.SAMN05216210_1348"/>
<dbReference type="InterPro" id="IPR029095">
    <property type="entry name" value="NarX-like_N"/>
</dbReference>
<dbReference type="PANTHER" id="PTHR24421:SF10">
    <property type="entry name" value="NITRATE_NITRITE SENSOR PROTEIN NARQ"/>
    <property type="match status" value="1"/>
</dbReference>
<feature type="transmembrane region" description="Helical" evidence="16">
    <location>
        <begin position="15"/>
        <end position="35"/>
    </location>
</feature>
<evidence type="ECO:0000256" key="5">
    <source>
        <dbReference type="ARBA" id="ARBA00022553"/>
    </source>
</evidence>
<keyword evidence="3 14" id="KW-1003">Cell membrane</keyword>
<dbReference type="GO" id="GO:0005524">
    <property type="term" value="F:ATP binding"/>
    <property type="evidence" value="ECO:0007669"/>
    <property type="project" value="UniProtKB-UniRule"/>
</dbReference>
<evidence type="ECO:0000256" key="12">
    <source>
        <dbReference type="ARBA" id="ARBA00023012"/>
    </source>
</evidence>
<evidence type="ECO:0000313" key="19">
    <source>
        <dbReference type="EMBL" id="SDU03323.1"/>
    </source>
</evidence>
<dbReference type="CDD" id="cd19408">
    <property type="entry name" value="NarX_NarQ_sensor"/>
    <property type="match status" value="1"/>
</dbReference>
<dbReference type="Pfam" id="PF13675">
    <property type="entry name" value="PilJ"/>
    <property type="match status" value="1"/>
</dbReference>
<evidence type="ECO:0000256" key="4">
    <source>
        <dbReference type="ARBA" id="ARBA00022519"/>
    </source>
</evidence>
<dbReference type="OrthoDB" id="9811306at2"/>
<dbReference type="InterPro" id="IPR016380">
    <property type="entry name" value="Sig_transdc_His_kin_NarX/NarQ"/>
</dbReference>
<dbReference type="SMART" id="SM00387">
    <property type="entry name" value="HATPase_c"/>
    <property type="match status" value="1"/>
</dbReference>
<dbReference type="SUPFAM" id="SSF55874">
    <property type="entry name" value="ATPase domain of HSP90 chaperone/DNA topoisomerase II/histidine kinase"/>
    <property type="match status" value="1"/>
</dbReference>
<dbReference type="Gene3D" id="3.30.565.10">
    <property type="entry name" value="Histidine kinase-like ATPase, C-terminal domain"/>
    <property type="match status" value="1"/>
</dbReference>
<evidence type="ECO:0000313" key="20">
    <source>
        <dbReference type="Proteomes" id="UP000243924"/>
    </source>
</evidence>
<feature type="transmembrane region" description="Helical" evidence="16">
    <location>
        <begin position="161"/>
        <end position="182"/>
    </location>
</feature>
<evidence type="ECO:0000256" key="14">
    <source>
        <dbReference type="PIRNR" id="PIRNR003167"/>
    </source>
</evidence>
<dbReference type="Pfam" id="PF00672">
    <property type="entry name" value="HAMP"/>
    <property type="match status" value="1"/>
</dbReference>
<dbReference type="GO" id="GO:0005886">
    <property type="term" value="C:plasma membrane"/>
    <property type="evidence" value="ECO:0007669"/>
    <property type="project" value="UniProtKB-SubCell"/>
</dbReference>
<keyword evidence="12 14" id="KW-0902">Two-component regulatory system</keyword>
<dbReference type="CDD" id="cd06225">
    <property type="entry name" value="HAMP"/>
    <property type="match status" value="1"/>
</dbReference>
<reference evidence="20" key="1">
    <citation type="submission" date="2016-10" db="EMBL/GenBank/DDBJ databases">
        <authorList>
            <person name="Varghese N."/>
            <person name="Submissions S."/>
        </authorList>
    </citation>
    <scope>NUCLEOTIDE SEQUENCE [LARGE SCALE GENOMIC DNA]</scope>
    <source>
        <strain evidence="20">CECT 8338</strain>
    </source>
</reference>
<dbReference type="EMBL" id="LT629787">
    <property type="protein sequence ID" value="SDU03323.1"/>
    <property type="molecule type" value="Genomic_DNA"/>
</dbReference>
<evidence type="ECO:0000256" key="7">
    <source>
        <dbReference type="ARBA" id="ARBA00022692"/>
    </source>
</evidence>
<dbReference type="InterPro" id="IPR036890">
    <property type="entry name" value="HATPase_C_sf"/>
</dbReference>
<keyword evidence="11 16" id="KW-1133">Transmembrane helix</keyword>
<dbReference type="PANTHER" id="PTHR24421">
    <property type="entry name" value="NITRATE/NITRITE SENSOR PROTEIN NARX-RELATED"/>
    <property type="match status" value="1"/>
</dbReference>
<dbReference type="PROSITE" id="PS50109">
    <property type="entry name" value="HIS_KIN"/>
    <property type="match status" value="1"/>
</dbReference>
<comment type="catalytic activity">
    <reaction evidence="1 14">
        <text>ATP + protein L-histidine = ADP + protein N-phospho-L-histidine.</text>
        <dbReference type="EC" id="2.7.13.3"/>
    </reaction>
</comment>
<dbReference type="RefSeq" id="WP_092385361.1">
    <property type="nucleotide sequence ID" value="NZ_LT629787.1"/>
</dbReference>
<dbReference type="GO" id="GO:0000155">
    <property type="term" value="F:phosphorelay sensor kinase activity"/>
    <property type="evidence" value="ECO:0007669"/>
    <property type="project" value="UniProtKB-UniRule"/>
</dbReference>
<dbReference type="CDD" id="cd16917">
    <property type="entry name" value="HATPase_UhpB-NarQ-NarX-like"/>
    <property type="match status" value="1"/>
</dbReference>
<keyword evidence="13 14" id="KW-0472">Membrane</keyword>
<dbReference type="InterPro" id="IPR050482">
    <property type="entry name" value="Sensor_HK_TwoCompSys"/>
</dbReference>
<evidence type="ECO:0000259" key="18">
    <source>
        <dbReference type="PROSITE" id="PS50885"/>
    </source>
</evidence>
<dbReference type="InterPro" id="IPR003660">
    <property type="entry name" value="HAMP_dom"/>
</dbReference>
<evidence type="ECO:0000256" key="10">
    <source>
        <dbReference type="ARBA" id="ARBA00022840"/>
    </source>
</evidence>
<keyword evidence="8 14" id="KW-0547">Nucleotide-binding</keyword>
<keyword evidence="9 14" id="KW-0418">Kinase</keyword>
<keyword evidence="5" id="KW-0597">Phosphoprotein</keyword>
<protein>
    <recommendedName>
        <fullName evidence="14">Sensor protein</fullName>
        <ecNumber evidence="14">2.7.13.3</ecNumber>
    </recommendedName>
</protein>
<evidence type="ECO:0000256" key="9">
    <source>
        <dbReference type="ARBA" id="ARBA00022777"/>
    </source>
</evidence>
<dbReference type="InterPro" id="IPR003594">
    <property type="entry name" value="HATPase_dom"/>
</dbReference>
<dbReference type="Gene3D" id="1.20.120.960">
    <property type="entry name" value="Histidine kinase NarX, sensor domain"/>
    <property type="match status" value="1"/>
</dbReference>
<dbReference type="SMART" id="SM00304">
    <property type="entry name" value="HAMP"/>
    <property type="match status" value="1"/>
</dbReference>
<dbReference type="PROSITE" id="PS50885">
    <property type="entry name" value="HAMP"/>
    <property type="match status" value="1"/>
</dbReference>
<evidence type="ECO:0000256" key="3">
    <source>
        <dbReference type="ARBA" id="ARBA00022475"/>
    </source>
</evidence>
<dbReference type="InterPro" id="IPR042295">
    <property type="entry name" value="NarX-like_N_sf"/>
</dbReference>
<feature type="coiled-coil region" evidence="15">
    <location>
        <begin position="219"/>
        <end position="257"/>
    </location>
</feature>
<dbReference type="InterPro" id="IPR005467">
    <property type="entry name" value="His_kinase_dom"/>
</dbReference>
<evidence type="ECO:0000259" key="17">
    <source>
        <dbReference type="PROSITE" id="PS50109"/>
    </source>
</evidence>
<evidence type="ECO:0000256" key="1">
    <source>
        <dbReference type="ARBA" id="ARBA00000085"/>
    </source>
</evidence>
<proteinExistence type="predicted"/>
<keyword evidence="10 14" id="KW-0067">ATP-binding</keyword>
<comment type="subcellular location">
    <subcellularLocation>
        <location evidence="2">Cell inner membrane</location>
        <topology evidence="2">Multi-pass membrane protein</topology>
    </subcellularLocation>
</comment>
<evidence type="ECO:0000256" key="8">
    <source>
        <dbReference type="ARBA" id="ARBA00022741"/>
    </source>
</evidence>
<dbReference type="Gene3D" id="1.20.5.1930">
    <property type="match status" value="1"/>
</dbReference>
<evidence type="ECO:0000256" key="2">
    <source>
        <dbReference type="ARBA" id="ARBA00004429"/>
    </source>
</evidence>
<evidence type="ECO:0000256" key="13">
    <source>
        <dbReference type="ARBA" id="ARBA00023136"/>
    </source>
</evidence>
<keyword evidence="20" id="KW-1185">Reference proteome</keyword>
<keyword evidence="15" id="KW-0175">Coiled coil</keyword>
<sequence length="619" mass="68198">MLNTPSDSLTPRHSVVFHTLLAFVVIIAVSVLSLLGNLYMAEALGGDAAAINQAGSLRMQSYRLALTASQNDPQLLQAHLNQLDETLTSSALRSTVRRHPDSSLPAHYAEILEHWSQVMRPRLATQPPRLELYRNELDSFTSELDRFVSNLQLASERKLGVIRVLQVGTLFIIVLIAFLLIYRLHNNLASPLRALTAMARQIGGGNFNSRVQVAGDTELSLLARTLNQMSQELAELYAEMEQKVSDKTAELRRSNASLHLLFNGARMLYSKPEDPAQMMGQLLEKVQQTLGSGPVSLCLNRPGEVGSHTAMSSLDLLPPYYCNLPQCDNCPAHSNQGLLANGNRLIGFELRSGNSELGALRVEHPAEQALEPWQEQLMTTLADLFAASLSLASQSDQQARLALMEERAVIARELHDSLAQALSAQKLQVARFKRLAARGADTDTLNATAGEIEQGLNAAYRQLRELLTTFRIKVNAPGLKPALLATVDEFSSNSGLLIHFHYQLDHCPLSPNEEIHCLQVIREALSNVLKHAKASQCWLNLYQDRSGTIQIQIEDNGIGIDTDVSPSGHYGLTILRERAEGLHGSVSIDTGDKGGARIWLSFPPAYRRIPLKQESNNNE</sequence>
<feature type="domain" description="Histidine kinase" evidence="17">
    <location>
        <begin position="409"/>
        <end position="606"/>
    </location>
</feature>
<dbReference type="AlphaFoldDB" id="A0A1H2F7U9"/>
<evidence type="ECO:0000256" key="6">
    <source>
        <dbReference type="ARBA" id="ARBA00022679"/>
    </source>
</evidence>
<keyword evidence="4 14" id="KW-0997">Cell inner membrane</keyword>
<keyword evidence="6 14" id="KW-0808">Transferase</keyword>
<dbReference type="InterPro" id="IPR011712">
    <property type="entry name" value="Sig_transdc_His_kin_sub3_dim/P"/>
</dbReference>
<dbReference type="SUPFAM" id="SSF158472">
    <property type="entry name" value="HAMP domain-like"/>
    <property type="match status" value="1"/>
</dbReference>
<feature type="domain" description="HAMP" evidence="18">
    <location>
        <begin position="186"/>
        <end position="238"/>
    </location>
</feature>
<name>A0A1H2F7U9_9GAMM</name>
<accession>A0A1H2F7U9</accession>